<name>A0AB34SA03_STRGN</name>
<dbReference type="Gene3D" id="3.30.590.20">
    <property type="match status" value="1"/>
</dbReference>
<gene>
    <name evidence="7" type="primary">ybdK_2</name>
    <name evidence="6" type="synonym">ybdK_1</name>
    <name evidence="6" type="ORF">TZ88_01285</name>
    <name evidence="7" type="ORF">TZ88_01289</name>
</gene>
<dbReference type="GO" id="GO:0006750">
    <property type="term" value="P:glutathione biosynthetic process"/>
    <property type="evidence" value="ECO:0007669"/>
    <property type="project" value="InterPro"/>
</dbReference>
<dbReference type="AlphaFoldDB" id="A0AB34SA03"/>
<evidence type="ECO:0000313" key="8">
    <source>
        <dbReference type="Proteomes" id="UP000033375"/>
    </source>
</evidence>
<sequence>MTNAIQLLKDRYLKNIKENPTIYVGIELEFPIVNCQGEATDINIAKNLLKRLIDQHSFEAEKFDRVGNPIQIKSKENEDRILFEVSYNILEFAFEKATKIQEVEDRFTEYLSVIQSILGEDDHELQGKGIHPFWDKNDNSPVQSPRYEMLMQYLSMSKTLKLKDLHSYPEYGAFICGNQIQLDVSKENFISVINVFNQIEAAKAYLFANSEFPDSSWNTKIARDIFWEQSMHGILQENAGVNLKDFQNEDEFFSYLSKSAIFTAKRGDQDYYFFPIPAIDYLSHEKIKAYNLSGETVELTPKQEDFENHRSYQYQDLTTRGTVEFRSVCAQPFDRTFISAAFHLGILANIDNVQKYLQETDFFKKEGRNYKQLRQKFSKKEISRSAATHVRNFANDLIQLAIVGLVARNNGEEFYLKDLIVKEKEE</sequence>
<dbReference type="InterPro" id="IPR006336">
    <property type="entry name" value="GCS2"/>
</dbReference>
<organism evidence="7 8">
    <name type="scientific">Streptococcus gordonii</name>
    <dbReference type="NCBI Taxonomy" id="1302"/>
    <lineage>
        <taxon>Bacteria</taxon>
        <taxon>Bacillati</taxon>
        <taxon>Bacillota</taxon>
        <taxon>Bacilli</taxon>
        <taxon>Lactobacillales</taxon>
        <taxon>Streptococcaceae</taxon>
        <taxon>Streptococcus</taxon>
    </lineage>
</organism>
<dbReference type="Proteomes" id="UP000033375">
    <property type="component" value="Unassembled WGS sequence"/>
</dbReference>
<keyword evidence="3" id="KW-0547">Nucleotide-binding</keyword>
<dbReference type="EMBL" id="JYGN01000004">
    <property type="protein sequence ID" value="KJQ64343.1"/>
    <property type="molecule type" value="Genomic_DNA"/>
</dbReference>
<evidence type="ECO:0000256" key="4">
    <source>
        <dbReference type="ARBA" id="ARBA00022840"/>
    </source>
</evidence>
<evidence type="ECO:0000256" key="2">
    <source>
        <dbReference type="ARBA" id="ARBA00022598"/>
    </source>
</evidence>
<evidence type="ECO:0000256" key="5">
    <source>
        <dbReference type="ARBA" id="ARBA00048819"/>
    </source>
</evidence>
<keyword evidence="4" id="KW-0067">ATP-binding</keyword>
<dbReference type="GO" id="GO:0005524">
    <property type="term" value="F:ATP binding"/>
    <property type="evidence" value="ECO:0007669"/>
    <property type="project" value="UniProtKB-KW"/>
</dbReference>
<dbReference type="InterPro" id="IPR014746">
    <property type="entry name" value="Gln_synth/guanido_kin_cat_dom"/>
</dbReference>
<comment type="caution">
    <text evidence="7">The sequence shown here is derived from an EMBL/GenBank/DDBJ whole genome shotgun (WGS) entry which is preliminary data.</text>
</comment>
<dbReference type="Pfam" id="PF04107">
    <property type="entry name" value="GCS2"/>
    <property type="match status" value="1"/>
</dbReference>
<evidence type="ECO:0000313" key="6">
    <source>
        <dbReference type="EMBL" id="KJQ64343.1"/>
    </source>
</evidence>
<dbReference type="EMBL" id="JYGN01000004">
    <property type="protein sequence ID" value="KJQ64347.1"/>
    <property type="molecule type" value="Genomic_DNA"/>
</dbReference>
<dbReference type="PANTHER" id="PTHR34378">
    <property type="entry name" value="GLUTAMATE--CYSTEINE LIGASE, CHLOROPLASTIC"/>
    <property type="match status" value="1"/>
</dbReference>
<dbReference type="RefSeq" id="WP_045634807.1">
    <property type="nucleotide sequence ID" value="NZ_JYGN01000004.1"/>
</dbReference>
<evidence type="ECO:0000256" key="1">
    <source>
        <dbReference type="ARBA" id="ARBA00012220"/>
    </source>
</evidence>
<dbReference type="SUPFAM" id="SSF55931">
    <property type="entry name" value="Glutamine synthetase/guanido kinase"/>
    <property type="match status" value="1"/>
</dbReference>
<reference evidence="7 8" key="1">
    <citation type="submission" date="2015-02" db="EMBL/GenBank/DDBJ databases">
        <title>Evolution of amylase-binding proteins of oral streptococcal species.</title>
        <authorList>
            <person name="Haase E.M."/>
        </authorList>
    </citation>
    <scope>NUCLEOTIDE SEQUENCE [LARGE SCALE GENOMIC DNA]</scope>
    <source>
        <strain evidence="7">NCTC 10712</strain>
        <strain evidence="8">UB10712</strain>
    </source>
</reference>
<evidence type="ECO:0000256" key="3">
    <source>
        <dbReference type="ARBA" id="ARBA00022741"/>
    </source>
</evidence>
<accession>A0AB34SA03</accession>
<dbReference type="InterPro" id="IPR035434">
    <property type="entry name" value="GCL_bact_plant"/>
</dbReference>
<comment type="catalytic activity">
    <reaction evidence="5">
        <text>L-cysteine + L-glutamate + ATP = gamma-L-glutamyl-L-cysteine + ADP + phosphate + H(+)</text>
        <dbReference type="Rhea" id="RHEA:13285"/>
        <dbReference type="ChEBI" id="CHEBI:15378"/>
        <dbReference type="ChEBI" id="CHEBI:29985"/>
        <dbReference type="ChEBI" id="CHEBI:30616"/>
        <dbReference type="ChEBI" id="CHEBI:35235"/>
        <dbReference type="ChEBI" id="CHEBI:43474"/>
        <dbReference type="ChEBI" id="CHEBI:58173"/>
        <dbReference type="ChEBI" id="CHEBI:456216"/>
        <dbReference type="EC" id="6.3.2.2"/>
    </reaction>
</comment>
<dbReference type="EC" id="6.3.2.2" evidence="1"/>
<dbReference type="GO" id="GO:0004357">
    <property type="term" value="F:glutamate-cysteine ligase activity"/>
    <property type="evidence" value="ECO:0007669"/>
    <property type="project" value="UniProtKB-EC"/>
</dbReference>
<keyword evidence="2 7" id="KW-0436">Ligase</keyword>
<protein>
    <recommendedName>
        <fullName evidence="1">glutamate--cysteine ligase</fullName>
        <ecNumber evidence="1">6.3.2.2</ecNumber>
    </recommendedName>
</protein>
<dbReference type="PANTHER" id="PTHR34378:SF1">
    <property type="entry name" value="GLUTAMATE--CYSTEINE LIGASE, CHLOROPLASTIC"/>
    <property type="match status" value="1"/>
</dbReference>
<evidence type="ECO:0000313" key="7">
    <source>
        <dbReference type="EMBL" id="KJQ64347.1"/>
    </source>
</evidence>
<proteinExistence type="predicted"/>